<dbReference type="eggNOG" id="COG1848">
    <property type="taxonomic scope" value="Bacteria"/>
</dbReference>
<dbReference type="Gene3D" id="3.40.50.1010">
    <property type="entry name" value="5'-nuclease"/>
    <property type="match status" value="1"/>
</dbReference>
<evidence type="ECO:0000313" key="3">
    <source>
        <dbReference type="Proteomes" id="UP000054010"/>
    </source>
</evidence>
<dbReference type="EMBL" id="ADVR01000005">
    <property type="protein sequence ID" value="EFO81770.1"/>
    <property type="molecule type" value="Genomic_DNA"/>
</dbReference>
<protein>
    <recommendedName>
        <fullName evidence="1">PIN domain-containing protein</fullName>
    </recommendedName>
</protein>
<keyword evidence="3" id="KW-1185">Reference proteome</keyword>
<dbReference type="STRING" id="765420.OSCT_0347"/>
<name>E1IAJ6_9CHLR</name>
<reference evidence="2 3" key="1">
    <citation type="journal article" date="2011" name="J. Bacteriol.">
        <title>Draft genome sequence of the anoxygenic filamentous phototrophic bacterium Oscillochloris trichoides subsp. DG-6.</title>
        <authorList>
            <person name="Kuznetsov B.B."/>
            <person name="Ivanovsky R.N."/>
            <person name="Keppen O.I."/>
            <person name="Sukhacheva M.V."/>
            <person name="Bumazhkin B.K."/>
            <person name="Patutina E.O."/>
            <person name="Beletsky A.V."/>
            <person name="Mardanov A.V."/>
            <person name="Baslerov R.V."/>
            <person name="Panteleeva A.N."/>
            <person name="Kolganova T.V."/>
            <person name="Ravin N.V."/>
            <person name="Skryabin K.G."/>
        </authorList>
    </citation>
    <scope>NUCLEOTIDE SEQUENCE [LARGE SCALE GENOMIC DNA]</scope>
    <source>
        <strain evidence="2 3">DG-6</strain>
    </source>
</reference>
<proteinExistence type="predicted"/>
<dbReference type="HOGENOM" id="CLU_1208824_0_0_0"/>
<evidence type="ECO:0000259" key="1">
    <source>
        <dbReference type="Pfam" id="PF13470"/>
    </source>
</evidence>
<dbReference type="InterPro" id="IPR029060">
    <property type="entry name" value="PIN-like_dom_sf"/>
</dbReference>
<sequence length="229" mass="25374">MTIETYDEVLLVARRLPLVERLRLASTLVSEATHELPTSPSKQIPMANAEIHAAHGSAERLLGSISTENELSDDDLDRIRFAHLMEETCIMRVLIDTDVVLDLMLKRAAFYADAFALWQAGDQGRYDRYIAAMTPINAYYIARKMIGAQAARQAIGELLATTMICTIDDHVLRTAHQSTTSDFEDAVQIAAALHTGIDVIVTRNTNDYTHAPISIMTPVQCLARLAFSN</sequence>
<feature type="domain" description="PIN" evidence="1">
    <location>
        <begin position="92"/>
        <end position="205"/>
    </location>
</feature>
<dbReference type="InterPro" id="IPR002716">
    <property type="entry name" value="PIN_dom"/>
</dbReference>
<dbReference type="SUPFAM" id="SSF88723">
    <property type="entry name" value="PIN domain-like"/>
    <property type="match status" value="1"/>
</dbReference>
<accession>E1IAJ6</accession>
<dbReference type="AlphaFoldDB" id="E1IAJ6"/>
<dbReference type="Proteomes" id="UP000054010">
    <property type="component" value="Unassembled WGS sequence"/>
</dbReference>
<dbReference type="Pfam" id="PF13470">
    <property type="entry name" value="PIN_3"/>
    <property type="match status" value="1"/>
</dbReference>
<organism evidence="2 3">
    <name type="scientific">Oscillochloris trichoides DG-6</name>
    <dbReference type="NCBI Taxonomy" id="765420"/>
    <lineage>
        <taxon>Bacteria</taxon>
        <taxon>Bacillati</taxon>
        <taxon>Chloroflexota</taxon>
        <taxon>Chloroflexia</taxon>
        <taxon>Chloroflexales</taxon>
        <taxon>Chloroflexineae</taxon>
        <taxon>Oscillochloridaceae</taxon>
        <taxon>Oscillochloris</taxon>
    </lineage>
</organism>
<evidence type="ECO:0000313" key="2">
    <source>
        <dbReference type="EMBL" id="EFO81770.1"/>
    </source>
</evidence>
<gene>
    <name evidence="2" type="ORF">OSCT_0347</name>
</gene>
<comment type="caution">
    <text evidence="2">The sequence shown here is derived from an EMBL/GenBank/DDBJ whole genome shotgun (WGS) entry which is preliminary data.</text>
</comment>